<sequence length="123" mass="13319">MATFATIEDYLASLPEPQRRIADRLCPLVDDVLPGRGAVWHGHPVWSLGEAPGKSPVCYLKAYSRHVTLGFWRGQELADPAGRLEAGARGMAAVKLHSVDGVDAALFTGWLRQARDLEAAARA</sequence>
<gene>
    <name evidence="2" type="ORF">SAMN05421810_101640</name>
</gene>
<dbReference type="Pfam" id="PF08818">
    <property type="entry name" value="DUF1801"/>
    <property type="match status" value="1"/>
</dbReference>
<dbReference type="EMBL" id="FOWW01000001">
    <property type="protein sequence ID" value="SFO99879.1"/>
    <property type="molecule type" value="Genomic_DNA"/>
</dbReference>
<keyword evidence="3" id="KW-1185">Reference proteome</keyword>
<feature type="domain" description="YdhG-like" evidence="1">
    <location>
        <begin position="19"/>
        <end position="114"/>
    </location>
</feature>
<dbReference type="OrthoDB" id="192368at2"/>
<dbReference type="InterPro" id="IPR014922">
    <property type="entry name" value="YdhG-like"/>
</dbReference>
<protein>
    <recommendedName>
        <fullName evidence="1">YdhG-like domain-containing protein</fullName>
    </recommendedName>
</protein>
<dbReference type="Proteomes" id="UP000198727">
    <property type="component" value="Unassembled WGS sequence"/>
</dbReference>
<dbReference type="RefSeq" id="WP_092527583.1">
    <property type="nucleotide sequence ID" value="NZ_FOWW01000001.1"/>
</dbReference>
<accession>A0A1I5LRB4</accession>
<dbReference type="AlphaFoldDB" id="A0A1I5LRB4"/>
<evidence type="ECO:0000313" key="2">
    <source>
        <dbReference type="EMBL" id="SFO99879.1"/>
    </source>
</evidence>
<dbReference type="SUPFAM" id="SSF159888">
    <property type="entry name" value="YdhG-like"/>
    <property type="match status" value="1"/>
</dbReference>
<name>A0A1I5LRB4_9PSEU</name>
<proteinExistence type="predicted"/>
<evidence type="ECO:0000313" key="3">
    <source>
        <dbReference type="Proteomes" id="UP000198727"/>
    </source>
</evidence>
<organism evidence="2 3">
    <name type="scientific">Amycolatopsis arida</name>
    <dbReference type="NCBI Taxonomy" id="587909"/>
    <lineage>
        <taxon>Bacteria</taxon>
        <taxon>Bacillati</taxon>
        <taxon>Actinomycetota</taxon>
        <taxon>Actinomycetes</taxon>
        <taxon>Pseudonocardiales</taxon>
        <taxon>Pseudonocardiaceae</taxon>
        <taxon>Amycolatopsis</taxon>
    </lineage>
</organism>
<dbReference type="STRING" id="587909.SAMN05421810_101640"/>
<reference evidence="3" key="1">
    <citation type="submission" date="2016-10" db="EMBL/GenBank/DDBJ databases">
        <authorList>
            <person name="Varghese N."/>
            <person name="Submissions S."/>
        </authorList>
    </citation>
    <scope>NUCLEOTIDE SEQUENCE [LARGE SCALE GENOMIC DNA]</scope>
    <source>
        <strain evidence="3">CGMCC 4.5579</strain>
    </source>
</reference>
<evidence type="ECO:0000259" key="1">
    <source>
        <dbReference type="Pfam" id="PF08818"/>
    </source>
</evidence>